<feature type="signal peptide" evidence="1">
    <location>
        <begin position="1"/>
        <end position="19"/>
    </location>
</feature>
<dbReference type="Pfam" id="PF09580">
    <property type="entry name" value="Spore_YhcN_YlaJ"/>
    <property type="match status" value="1"/>
</dbReference>
<dbReference type="EMBL" id="JACRTK010000002">
    <property type="protein sequence ID" value="MBC8590723.1"/>
    <property type="molecule type" value="Genomic_DNA"/>
</dbReference>
<feature type="chain" id="PRO_5039225655" evidence="1">
    <location>
        <begin position="20"/>
        <end position="150"/>
    </location>
</feature>
<proteinExistence type="predicted"/>
<dbReference type="Proteomes" id="UP000601522">
    <property type="component" value="Unassembled WGS sequence"/>
</dbReference>
<dbReference type="RefSeq" id="WP_249323559.1">
    <property type="nucleotide sequence ID" value="NZ_JACRTK010000002.1"/>
</dbReference>
<evidence type="ECO:0000313" key="3">
    <source>
        <dbReference type="Proteomes" id="UP000601522"/>
    </source>
</evidence>
<accession>A0A926EYI4</accession>
<dbReference type="AlphaFoldDB" id="A0A926EYI4"/>
<evidence type="ECO:0000313" key="2">
    <source>
        <dbReference type="EMBL" id="MBC8590723.1"/>
    </source>
</evidence>
<evidence type="ECO:0000256" key="1">
    <source>
        <dbReference type="SAM" id="SignalP"/>
    </source>
</evidence>
<name>A0A926EYI4_9FIRM</name>
<keyword evidence="1" id="KW-0732">Signal</keyword>
<sequence length="150" mass="16881">MKKSILALLAICMIFHVGCTDTNNKNIEVKENKENIAKVTGEDKEILNRSEELSDIVVEIFGIDDATTIIFNDTALIGITLSHDGELTKDMKETIISIVKEKDSQIKEINLTENPKIFKQIDNIVSGLLQGNSYDDYILEINKIIEKINK</sequence>
<organism evidence="2 3">
    <name type="scientific">Wansuia hejianensis</name>
    <dbReference type="NCBI Taxonomy" id="2763667"/>
    <lineage>
        <taxon>Bacteria</taxon>
        <taxon>Bacillati</taxon>
        <taxon>Bacillota</taxon>
        <taxon>Clostridia</taxon>
        <taxon>Lachnospirales</taxon>
        <taxon>Lachnospiraceae</taxon>
        <taxon>Wansuia</taxon>
    </lineage>
</organism>
<gene>
    <name evidence="2" type="ORF">H8689_06195</name>
</gene>
<reference evidence="2 3" key="1">
    <citation type="submission" date="2020-08" db="EMBL/GenBank/DDBJ databases">
        <title>Genome public.</title>
        <authorList>
            <person name="Liu C."/>
            <person name="Sun Q."/>
        </authorList>
    </citation>
    <scope>NUCLEOTIDE SEQUENCE [LARGE SCALE GENOMIC DNA]</scope>
    <source>
        <strain evidence="2 3">NSJ-26</strain>
    </source>
</reference>
<dbReference type="InterPro" id="IPR019076">
    <property type="entry name" value="Spore_lipoprot_YhcN/YlaJ-like"/>
</dbReference>
<protein>
    <submittedName>
        <fullName evidence="2">YhcN/YlaJ family sporulation lipoprotein</fullName>
    </submittedName>
</protein>
<comment type="caution">
    <text evidence="2">The sequence shown here is derived from an EMBL/GenBank/DDBJ whole genome shotgun (WGS) entry which is preliminary data.</text>
</comment>
<keyword evidence="3" id="KW-1185">Reference proteome</keyword>
<keyword evidence="2" id="KW-0449">Lipoprotein</keyword>